<evidence type="ECO:0000256" key="7">
    <source>
        <dbReference type="PROSITE-ProRule" id="PRU01091"/>
    </source>
</evidence>
<dbReference type="Proteomes" id="UP000198409">
    <property type="component" value="Unassembled WGS sequence"/>
</dbReference>
<dbReference type="AlphaFoldDB" id="A0A238XUG1"/>
<feature type="domain" description="OmpR/PhoB-type" evidence="9">
    <location>
        <begin position="125"/>
        <end position="223"/>
    </location>
</feature>
<dbReference type="SMART" id="SM00862">
    <property type="entry name" value="Trans_reg_C"/>
    <property type="match status" value="1"/>
</dbReference>
<dbReference type="InterPro" id="IPR001789">
    <property type="entry name" value="Sig_transdc_resp-reg_receiver"/>
</dbReference>
<evidence type="ECO:0000256" key="5">
    <source>
        <dbReference type="ARBA" id="ARBA00023163"/>
    </source>
</evidence>
<evidence type="ECO:0000313" key="11">
    <source>
        <dbReference type="EMBL" id="TBN47857.1"/>
    </source>
</evidence>
<feature type="domain" description="Response regulatory" evidence="8">
    <location>
        <begin position="2"/>
        <end position="116"/>
    </location>
</feature>
<accession>A0A238XUG1</accession>
<feature type="DNA-binding region" description="OmpR/PhoB-type" evidence="7">
    <location>
        <begin position="125"/>
        <end position="223"/>
    </location>
</feature>
<dbReference type="PANTHER" id="PTHR48111">
    <property type="entry name" value="REGULATOR OF RPOS"/>
    <property type="match status" value="1"/>
</dbReference>
<reference evidence="11 13" key="3">
    <citation type="submission" date="2019-02" db="EMBL/GenBank/DDBJ databases">
        <authorList>
            <person name="Zhang G."/>
        </authorList>
    </citation>
    <scope>NUCLEOTIDE SEQUENCE [LARGE SCALE GENOMIC DNA]</scope>
    <source>
        <strain evidence="11 13">CMB17</strain>
    </source>
</reference>
<keyword evidence="1 6" id="KW-0597">Phosphoprotein</keyword>
<reference evidence="10" key="1">
    <citation type="submission" date="2017-06" db="EMBL/GenBank/DDBJ databases">
        <authorList>
            <person name="Kim H.J."/>
            <person name="Triplett B.A."/>
        </authorList>
    </citation>
    <scope>NUCLEOTIDE SEQUENCE [LARGE SCALE GENOMIC DNA]</scope>
    <source>
        <strain evidence="10">DSM 26170</strain>
    </source>
</reference>
<keyword evidence="5" id="KW-0804">Transcription</keyword>
<proteinExistence type="predicted"/>
<dbReference type="InterPro" id="IPR036388">
    <property type="entry name" value="WH-like_DNA-bd_sf"/>
</dbReference>
<evidence type="ECO:0000256" key="3">
    <source>
        <dbReference type="ARBA" id="ARBA00023015"/>
    </source>
</evidence>
<name>A0A238XUG1_9RHOB</name>
<dbReference type="Pfam" id="PF00072">
    <property type="entry name" value="Response_reg"/>
    <property type="match status" value="1"/>
</dbReference>
<evidence type="ECO:0000259" key="9">
    <source>
        <dbReference type="PROSITE" id="PS51755"/>
    </source>
</evidence>
<keyword evidence="13" id="KW-1185">Reference proteome</keyword>
<evidence type="ECO:0000256" key="6">
    <source>
        <dbReference type="PROSITE-ProRule" id="PRU00169"/>
    </source>
</evidence>
<dbReference type="EMBL" id="SIRL01000012">
    <property type="protein sequence ID" value="TBN47857.1"/>
    <property type="molecule type" value="Genomic_DNA"/>
</dbReference>
<evidence type="ECO:0000256" key="4">
    <source>
        <dbReference type="ARBA" id="ARBA00023125"/>
    </source>
</evidence>
<dbReference type="PROSITE" id="PS50110">
    <property type="entry name" value="RESPONSE_REGULATORY"/>
    <property type="match status" value="1"/>
</dbReference>
<dbReference type="GO" id="GO:0006355">
    <property type="term" value="P:regulation of DNA-templated transcription"/>
    <property type="evidence" value="ECO:0007669"/>
    <property type="project" value="InterPro"/>
</dbReference>
<evidence type="ECO:0000256" key="1">
    <source>
        <dbReference type="ARBA" id="ARBA00022553"/>
    </source>
</evidence>
<evidence type="ECO:0000313" key="12">
    <source>
        <dbReference type="Proteomes" id="UP000198409"/>
    </source>
</evidence>
<dbReference type="SUPFAM" id="SSF46894">
    <property type="entry name" value="C-terminal effector domain of the bipartite response regulators"/>
    <property type="match status" value="1"/>
</dbReference>
<sequence length="223" mass="24925">MRILVIEDDQETADYIIAGLRETGHAVTSASDGREGMLIALDGDFDAMVMDRMLPRLDGLSILSAVRAAGVTTPILMLSALGKVDDRINGLRRGADDYLIKPFSFAELSARLDALLRRPPLREESAELRVGDLVIDLIAQKVWRAEQPITLQSREYRLLCHLARNAGRVITRTMLLENVWDFHFEPGTNVVETHISRLRAKVDKPFQTPLIHTVRGTGYSLHA</sequence>
<keyword evidence="3" id="KW-0805">Transcription regulation</keyword>
<dbReference type="EMBL" id="FZNM01000012">
    <property type="protein sequence ID" value="SNR62073.1"/>
    <property type="molecule type" value="Genomic_DNA"/>
</dbReference>
<dbReference type="OrthoDB" id="9802426at2"/>
<dbReference type="InterPro" id="IPR011006">
    <property type="entry name" value="CheY-like_superfamily"/>
</dbReference>
<dbReference type="GO" id="GO:0000976">
    <property type="term" value="F:transcription cis-regulatory region binding"/>
    <property type="evidence" value="ECO:0007669"/>
    <property type="project" value="TreeGrafter"/>
</dbReference>
<dbReference type="InterPro" id="IPR039420">
    <property type="entry name" value="WalR-like"/>
</dbReference>
<dbReference type="GO" id="GO:0000156">
    <property type="term" value="F:phosphorelay response regulator activity"/>
    <property type="evidence" value="ECO:0007669"/>
    <property type="project" value="TreeGrafter"/>
</dbReference>
<dbReference type="Pfam" id="PF00486">
    <property type="entry name" value="Trans_reg_C"/>
    <property type="match status" value="1"/>
</dbReference>
<dbReference type="InterPro" id="IPR001867">
    <property type="entry name" value="OmpR/PhoB-type_DNA-bd"/>
</dbReference>
<evidence type="ECO:0000313" key="10">
    <source>
        <dbReference type="EMBL" id="SNR62073.1"/>
    </source>
</evidence>
<dbReference type="InterPro" id="IPR016032">
    <property type="entry name" value="Sig_transdc_resp-reg_C-effctor"/>
</dbReference>
<protein>
    <submittedName>
        <fullName evidence="11">Response regulator transcription factor</fullName>
    </submittedName>
    <submittedName>
        <fullName evidence="10">Two-component system, OmpR family, response regulator</fullName>
    </submittedName>
</protein>
<keyword evidence="2" id="KW-0902">Two-component regulatory system</keyword>
<organism evidence="10 12">
    <name type="scientific">Paracoccus sediminis</name>
    <dbReference type="NCBI Taxonomy" id="1214787"/>
    <lineage>
        <taxon>Bacteria</taxon>
        <taxon>Pseudomonadati</taxon>
        <taxon>Pseudomonadota</taxon>
        <taxon>Alphaproteobacteria</taxon>
        <taxon>Rhodobacterales</taxon>
        <taxon>Paracoccaceae</taxon>
        <taxon>Paracoccus</taxon>
    </lineage>
</organism>
<dbReference type="GO" id="GO:0005829">
    <property type="term" value="C:cytosol"/>
    <property type="evidence" value="ECO:0007669"/>
    <property type="project" value="TreeGrafter"/>
</dbReference>
<dbReference type="Gene3D" id="3.40.50.2300">
    <property type="match status" value="1"/>
</dbReference>
<evidence type="ECO:0000259" key="8">
    <source>
        <dbReference type="PROSITE" id="PS50110"/>
    </source>
</evidence>
<feature type="modified residue" description="4-aspartylphosphate" evidence="6">
    <location>
        <position position="51"/>
    </location>
</feature>
<dbReference type="CDD" id="cd00383">
    <property type="entry name" value="trans_reg_C"/>
    <property type="match status" value="1"/>
</dbReference>
<dbReference type="GO" id="GO:0032993">
    <property type="term" value="C:protein-DNA complex"/>
    <property type="evidence" value="ECO:0007669"/>
    <property type="project" value="TreeGrafter"/>
</dbReference>
<dbReference type="PANTHER" id="PTHR48111:SF76">
    <property type="entry name" value="TWO-COMPONENT RESPONSE REGULATOR"/>
    <property type="match status" value="1"/>
</dbReference>
<dbReference type="Gene3D" id="6.10.250.690">
    <property type="match status" value="1"/>
</dbReference>
<dbReference type="SUPFAM" id="SSF52172">
    <property type="entry name" value="CheY-like"/>
    <property type="match status" value="1"/>
</dbReference>
<dbReference type="Gene3D" id="1.10.10.10">
    <property type="entry name" value="Winged helix-like DNA-binding domain superfamily/Winged helix DNA-binding domain"/>
    <property type="match status" value="1"/>
</dbReference>
<dbReference type="Proteomes" id="UP000292859">
    <property type="component" value="Unassembled WGS sequence"/>
</dbReference>
<dbReference type="SMART" id="SM00448">
    <property type="entry name" value="REC"/>
    <property type="match status" value="1"/>
</dbReference>
<evidence type="ECO:0000313" key="13">
    <source>
        <dbReference type="Proteomes" id="UP000292859"/>
    </source>
</evidence>
<keyword evidence="4 7" id="KW-0238">DNA-binding</keyword>
<dbReference type="PROSITE" id="PS51755">
    <property type="entry name" value="OMPR_PHOB"/>
    <property type="match status" value="1"/>
</dbReference>
<gene>
    <name evidence="11" type="ORF">EYF88_14530</name>
    <name evidence="10" type="ORF">SAMN06265378_11252</name>
</gene>
<dbReference type="RefSeq" id="WP_089388912.1">
    <property type="nucleotide sequence ID" value="NZ_FZNM01000012.1"/>
</dbReference>
<dbReference type="FunFam" id="1.10.10.10:FF:000005">
    <property type="entry name" value="Two-component system response regulator"/>
    <property type="match status" value="1"/>
</dbReference>
<evidence type="ECO:0000256" key="2">
    <source>
        <dbReference type="ARBA" id="ARBA00023012"/>
    </source>
</evidence>
<reference evidence="12" key="2">
    <citation type="submission" date="2017-06" db="EMBL/GenBank/DDBJ databases">
        <authorList>
            <person name="Varghese N."/>
            <person name="Submissions S."/>
        </authorList>
    </citation>
    <scope>NUCLEOTIDE SEQUENCE [LARGE SCALE GENOMIC DNA]</scope>
    <source>
        <strain evidence="12">DSM 26170</strain>
    </source>
</reference>